<feature type="compositionally biased region" description="Polar residues" evidence="1">
    <location>
        <begin position="274"/>
        <end position="283"/>
    </location>
</feature>
<dbReference type="EMBL" id="JAVIJP010000066">
    <property type="protein sequence ID" value="KAL3620979.1"/>
    <property type="molecule type" value="Genomic_DNA"/>
</dbReference>
<feature type="region of interest" description="Disordered" evidence="1">
    <location>
        <begin position="271"/>
        <end position="330"/>
    </location>
</feature>
<evidence type="ECO:0000313" key="3">
    <source>
        <dbReference type="EMBL" id="KAL3620979.1"/>
    </source>
</evidence>
<dbReference type="InterPro" id="IPR056988">
    <property type="entry name" value="Zn_ribbon_pln"/>
</dbReference>
<gene>
    <name evidence="3" type="ORF">CASFOL_035891</name>
</gene>
<dbReference type="PROSITE" id="PS50076">
    <property type="entry name" value="DNAJ_2"/>
    <property type="match status" value="1"/>
</dbReference>
<comment type="caution">
    <text evidence="3">The sequence shown here is derived from an EMBL/GenBank/DDBJ whole genome shotgun (WGS) entry which is preliminary data.</text>
</comment>
<dbReference type="PANTHER" id="PTHR45496">
    <property type="entry name" value="CHAPERONE DNAJ-DOMAIN SUPERFAMILY PROTEIN"/>
    <property type="match status" value="1"/>
</dbReference>
<accession>A0ABD3BV46</accession>
<evidence type="ECO:0000313" key="4">
    <source>
        <dbReference type="Proteomes" id="UP001632038"/>
    </source>
</evidence>
<dbReference type="SUPFAM" id="SSF46565">
    <property type="entry name" value="Chaperone J-domain"/>
    <property type="match status" value="1"/>
</dbReference>
<dbReference type="Gene3D" id="1.10.287.110">
    <property type="entry name" value="DnaJ domain"/>
    <property type="match status" value="1"/>
</dbReference>
<feature type="compositionally biased region" description="Acidic residues" evidence="1">
    <location>
        <begin position="302"/>
        <end position="323"/>
    </location>
</feature>
<feature type="compositionally biased region" description="Low complexity" evidence="1">
    <location>
        <begin position="284"/>
        <end position="301"/>
    </location>
</feature>
<protein>
    <recommendedName>
        <fullName evidence="2">J domain-containing protein</fullName>
    </recommendedName>
</protein>
<dbReference type="SMART" id="SM00271">
    <property type="entry name" value="DnaJ"/>
    <property type="match status" value="1"/>
</dbReference>
<feature type="region of interest" description="Disordered" evidence="1">
    <location>
        <begin position="526"/>
        <end position="549"/>
    </location>
</feature>
<dbReference type="PANTHER" id="PTHR45496:SF19">
    <property type="entry name" value="J DOMAIN-CONTAINING PROTEIN"/>
    <property type="match status" value="1"/>
</dbReference>
<dbReference type="Pfam" id="PF23551">
    <property type="entry name" value="Zn_ribbon_20"/>
    <property type="match status" value="1"/>
</dbReference>
<evidence type="ECO:0000259" key="2">
    <source>
        <dbReference type="PROSITE" id="PS50076"/>
    </source>
</evidence>
<organism evidence="3 4">
    <name type="scientific">Castilleja foliolosa</name>
    <dbReference type="NCBI Taxonomy" id="1961234"/>
    <lineage>
        <taxon>Eukaryota</taxon>
        <taxon>Viridiplantae</taxon>
        <taxon>Streptophyta</taxon>
        <taxon>Embryophyta</taxon>
        <taxon>Tracheophyta</taxon>
        <taxon>Spermatophyta</taxon>
        <taxon>Magnoliopsida</taxon>
        <taxon>eudicotyledons</taxon>
        <taxon>Gunneridae</taxon>
        <taxon>Pentapetalae</taxon>
        <taxon>asterids</taxon>
        <taxon>lamiids</taxon>
        <taxon>Lamiales</taxon>
        <taxon>Orobanchaceae</taxon>
        <taxon>Pedicularideae</taxon>
        <taxon>Castillejinae</taxon>
        <taxon>Castilleja</taxon>
    </lineage>
</organism>
<dbReference type="Pfam" id="PF00226">
    <property type="entry name" value="DnaJ"/>
    <property type="match status" value="1"/>
</dbReference>
<proteinExistence type="predicted"/>
<dbReference type="AlphaFoldDB" id="A0ABD3BV46"/>
<sequence>MEHPFFTNSAATRAEALRWLSIAEKLLSARDLMGSKSFASRAREADPTLSPADAILAVADTLLAGDRRIGNNQPDFYSVLRLTPQQGSDPELVASQYRSLVLLLNPQNNRFPFAEQAFRLVIDAWSVLSNPSRKSLYDNQLGFYLHHQQHQSDPFSLPIPASAPAPQQSFIFAQPQLHGGESSSIGMTTHYAQAQQVQAQSRVGPMMSVPTREPQNFMGFHSGSNIVFGSKPGQEPVNNQGQDNYPPFAGNNVASSAPGVTLDQNNIDKEKQSHQGYSNAGDSHNNNNNNNNVHNVNVVNENVEETVEVEDVDEEVEEEEEEKRDDLPPKNDPLTFWTACPYCYYMYEYPRVYIDCTMRCRNCKRAFQSVVIPSPPPTVDGQDAYFCCWGFMPMGFSMDIYERNKRPVPETGTNSNRRNSGPRVYIDDDDIFADISSSSESDIDWQADKDKKRKSYGSTKYMKVNVSAQTPTRRSKKVLAKKGKKVDVAVSAKTTAADKSELGKARGPRKQPGRVAKSFGKLDLNVELSNEADEPGNKVNEPGRREDDNIEGIGFFEGLDELFSNLPILNPVGDDKAVKAA</sequence>
<dbReference type="Proteomes" id="UP001632038">
    <property type="component" value="Unassembled WGS sequence"/>
</dbReference>
<evidence type="ECO:0000256" key="1">
    <source>
        <dbReference type="SAM" id="MobiDB-lite"/>
    </source>
</evidence>
<reference evidence="4" key="1">
    <citation type="journal article" date="2024" name="IScience">
        <title>Strigolactones Initiate the Formation of Haustorium-like Structures in Castilleja.</title>
        <authorList>
            <person name="Buerger M."/>
            <person name="Peterson D."/>
            <person name="Chory J."/>
        </authorList>
    </citation>
    <scope>NUCLEOTIDE SEQUENCE [LARGE SCALE GENOMIC DNA]</scope>
</reference>
<dbReference type="CDD" id="cd06257">
    <property type="entry name" value="DnaJ"/>
    <property type="match status" value="1"/>
</dbReference>
<feature type="domain" description="J" evidence="2">
    <location>
        <begin position="75"/>
        <end position="141"/>
    </location>
</feature>
<dbReference type="InterPro" id="IPR001623">
    <property type="entry name" value="DnaJ_domain"/>
</dbReference>
<name>A0ABD3BV46_9LAMI</name>
<dbReference type="InterPro" id="IPR053052">
    <property type="entry name" value="Imprinting_Balance_Reg"/>
</dbReference>
<keyword evidence="4" id="KW-1185">Reference proteome</keyword>
<dbReference type="InterPro" id="IPR036869">
    <property type="entry name" value="J_dom_sf"/>
</dbReference>